<proteinExistence type="predicted"/>
<evidence type="ECO:0008006" key="4">
    <source>
        <dbReference type="Google" id="ProtNLM"/>
    </source>
</evidence>
<comment type="caution">
    <text evidence="2">The sequence shown here is derived from an EMBL/GenBank/DDBJ whole genome shotgun (WGS) entry which is preliminary data.</text>
</comment>
<keyword evidence="1" id="KW-0472">Membrane</keyword>
<feature type="transmembrane region" description="Helical" evidence="1">
    <location>
        <begin position="176"/>
        <end position="193"/>
    </location>
</feature>
<feature type="transmembrane region" description="Helical" evidence="1">
    <location>
        <begin position="16"/>
        <end position="38"/>
    </location>
</feature>
<gene>
    <name evidence="2" type="primary">ycbO</name>
    <name evidence="2" type="ORF">J43TS3_26430</name>
</gene>
<keyword evidence="1" id="KW-1133">Transmembrane helix</keyword>
<dbReference type="Proteomes" id="UP000676917">
    <property type="component" value="Unassembled WGS sequence"/>
</dbReference>
<sequence length="230" mass="25653">MFTLMKLELKKLKIGWYVNGTIIANILILSVLFVISFIEKLEGNVVFRDYDEVFIIIGAFVRATFIIFAAVLIAKLVIEEFKNKTITVLFTYPINRKKLLGIKLLIIGTLTFITIIISNLFVLGSFIALNPYFQIISDPLSLKMVVQQIISIITFAFAAAGTSLISLYFGMRNYSVPATIISSIVIVALISSHNPVFSIASIVYIPLTLAIIGILIAFLSIRRIEKIDII</sequence>
<evidence type="ECO:0000313" key="3">
    <source>
        <dbReference type="Proteomes" id="UP000676917"/>
    </source>
</evidence>
<feature type="transmembrane region" description="Helical" evidence="1">
    <location>
        <begin position="99"/>
        <end position="129"/>
    </location>
</feature>
<protein>
    <recommendedName>
        <fullName evidence="4">ABC transporter permease</fullName>
    </recommendedName>
</protein>
<dbReference type="AlphaFoldDB" id="A0A920C8X8"/>
<dbReference type="RefSeq" id="WP_212921595.1">
    <property type="nucleotide sequence ID" value="NZ_BORP01000005.1"/>
</dbReference>
<keyword evidence="1" id="KW-0812">Transmembrane</keyword>
<evidence type="ECO:0000256" key="1">
    <source>
        <dbReference type="SAM" id="Phobius"/>
    </source>
</evidence>
<feature type="transmembrane region" description="Helical" evidence="1">
    <location>
        <begin position="53"/>
        <end position="78"/>
    </location>
</feature>
<feature type="transmembrane region" description="Helical" evidence="1">
    <location>
        <begin position="199"/>
        <end position="221"/>
    </location>
</feature>
<keyword evidence="3" id="KW-1185">Reference proteome</keyword>
<reference evidence="2" key="1">
    <citation type="submission" date="2021-03" db="EMBL/GenBank/DDBJ databases">
        <title>Antimicrobial resistance genes in bacteria isolated from Japanese honey, and their potential for conferring macrolide and lincosamide resistance in the American foulbrood pathogen Paenibacillus larvae.</title>
        <authorList>
            <person name="Okamoto M."/>
            <person name="Kumagai M."/>
            <person name="Kanamori H."/>
            <person name="Takamatsu D."/>
        </authorList>
    </citation>
    <scope>NUCLEOTIDE SEQUENCE</scope>
    <source>
        <strain evidence="2">J43TS3</strain>
    </source>
</reference>
<name>A0A920C8X8_9BACI</name>
<accession>A0A920C8X8</accession>
<evidence type="ECO:0000313" key="2">
    <source>
        <dbReference type="EMBL" id="GIO28032.1"/>
    </source>
</evidence>
<feature type="transmembrane region" description="Helical" evidence="1">
    <location>
        <begin position="149"/>
        <end position="169"/>
    </location>
</feature>
<organism evidence="2 3">
    <name type="scientific">Ornithinibacillus bavariensis</name>
    <dbReference type="NCBI Taxonomy" id="545502"/>
    <lineage>
        <taxon>Bacteria</taxon>
        <taxon>Bacillati</taxon>
        <taxon>Bacillota</taxon>
        <taxon>Bacilli</taxon>
        <taxon>Bacillales</taxon>
        <taxon>Bacillaceae</taxon>
        <taxon>Ornithinibacillus</taxon>
    </lineage>
</organism>
<dbReference type="EMBL" id="BORP01000005">
    <property type="protein sequence ID" value="GIO28032.1"/>
    <property type="molecule type" value="Genomic_DNA"/>
</dbReference>